<sequence length="106" mass="12134">MKKEGFVTTKYLDKKMTEQAQVIVAAVDGVLDKRLKEIKIDTGLIKQGLKQTKDELKKDINNVQTLIDAHVKAQEDFKQEFVILKEEVKQIKQVLKKKLGVEIQAI</sequence>
<comment type="caution">
    <text evidence="1">The sequence shown here is derived from an EMBL/GenBank/DDBJ whole genome shotgun (WGS) entry which is preliminary data.</text>
</comment>
<accession>A0A2M7QPY7</accession>
<organism evidence="1 2">
    <name type="scientific">Candidatus Portnoybacteria bacterium CG_4_10_14_0_8_um_filter_40_50</name>
    <dbReference type="NCBI Taxonomy" id="1974800"/>
    <lineage>
        <taxon>Bacteria</taxon>
        <taxon>Candidatus Portnoyibacteriota</taxon>
    </lineage>
</organism>
<proteinExistence type="predicted"/>
<gene>
    <name evidence="1" type="ORF">COY85_03475</name>
</gene>
<protein>
    <submittedName>
        <fullName evidence="1">Uncharacterized protein</fullName>
    </submittedName>
</protein>
<dbReference type="EMBL" id="PFLK01000089">
    <property type="protein sequence ID" value="PIY74357.1"/>
    <property type="molecule type" value="Genomic_DNA"/>
</dbReference>
<reference evidence="2" key="1">
    <citation type="submission" date="2017-09" db="EMBL/GenBank/DDBJ databases">
        <title>Depth-based differentiation of microbial function through sediment-hosted aquifers and enrichment of novel symbionts in the deep terrestrial subsurface.</title>
        <authorList>
            <person name="Probst A.J."/>
            <person name="Ladd B."/>
            <person name="Jarett J.K."/>
            <person name="Geller-Mcgrath D.E."/>
            <person name="Sieber C.M.K."/>
            <person name="Emerson J.B."/>
            <person name="Anantharaman K."/>
            <person name="Thomas B.C."/>
            <person name="Malmstrom R."/>
            <person name="Stieglmeier M."/>
            <person name="Klingl A."/>
            <person name="Woyke T."/>
            <person name="Ryan C.M."/>
            <person name="Banfield J.F."/>
        </authorList>
    </citation>
    <scope>NUCLEOTIDE SEQUENCE [LARGE SCALE GENOMIC DNA]</scope>
</reference>
<dbReference type="AlphaFoldDB" id="A0A2M7QPY7"/>
<evidence type="ECO:0000313" key="2">
    <source>
        <dbReference type="Proteomes" id="UP000229481"/>
    </source>
</evidence>
<evidence type="ECO:0000313" key="1">
    <source>
        <dbReference type="EMBL" id="PIY74357.1"/>
    </source>
</evidence>
<name>A0A2M7QPY7_9BACT</name>
<dbReference type="Proteomes" id="UP000229481">
    <property type="component" value="Unassembled WGS sequence"/>
</dbReference>